<dbReference type="PANTHER" id="PTHR11019:SF159">
    <property type="entry name" value="TRANSCRIPTIONAL REGULATOR-RELATED"/>
    <property type="match status" value="1"/>
</dbReference>
<dbReference type="Gene3D" id="2.60.120.10">
    <property type="entry name" value="Jelly Rolls"/>
    <property type="match status" value="1"/>
</dbReference>
<dbReference type="PANTHER" id="PTHR11019">
    <property type="entry name" value="HTH-TYPE TRANSCRIPTIONAL REGULATOR NIMR"/>
    <property type="match status" value="1"/>
</dbReference>
<protein>
    <submittedName>
        <fullName evidence="3">AraC family transcriptional regulator</fullName>
    </submittedName>
</protein>
<dbReference type="InterPro" id="IPR011051">
    <property type="entry name" value="RmlC_Cupin_sf"/>
</dbReference>
<accession>A0A399SP93</accession>
<evidence type="ECO:0000256" key="1">
    <source>
        <dbReference type="ARBA" id="ARBA00023125"/>
    </source>
</evidence>
<dbReference type="GO" id="GO:0006355">
    <property type="term" value="P:regulation of DNA-templated transcription"/>
    <property type="evidence" value="ECO:0007669"/>
    <property type="project" value="InterPro"/>
</dbReference>
<evidence type="ECO:0000259" key="2">
    <source>
        <dbReference type="Pfam" id="PF02311"/>
    </source>
</evidence>
<dbReference type="GO" id="GO:0003677">
    <property type="term" value="F:DNA binding"/>
    <property type="evidence" value="ECO:0007669"/>
    <property type="project" value="UniProtKB-KW"/>
</dbReference>
<dbReference type="InterPro" id="IPR014710">
    <property type="entry name" value="RmlC-like_jellyroll"/>
</dbReference>
<sequence length="87" mass="9610">MVRNARGVDYETALRPVVAIGNDYAPNHLVRAHRHPLRSQVLYVASGLAAVTTGDGAWVVPRERSLWIPLGVEHEIRGVGRYSTHSL</sequence>
<dbReference type="InterPro" id="IPR003313">
    <property type="entry name" value="AraC-bd"/>
</dbReference>
<dbReference type="AlphaFoldDB" id="A0A399SP93"/>
<dbReference type="SUPFAM" id="SSF51182">
    <property type="entry name" value="RmlC-like cupins"/>
    <property type="match status" value="1"/>
</dbReference>
<comment type="caution">
    <text evidence="3">The sequence shown here is derived from an EMBL/GenBank/DDBJ whole genome shotgun (WGS) entry which is preliminary data.</text>
</comment>
<organism evidence="3 4">
    <name type="scientific">Maribellus luteus</name>
    <dbReference type="NCBI Taxonomy" id="2305463"/>
    <lineage>
        <taxon>Bacteria</taxon>
        <taxon>Pseudomonadati</taxon>
        <taxon>Bacteroidota</taxon>
        <taxon>Bacteroidia</taxon>
        <taxon>Marinilabiliales</taxon>
        <taxon>Prolixibacteraceae</taxon>
        <taxon>Maribellus</taxon>
    </lineage>
</organism>
<keyword evidence="1" id="KW-0238">DNA-binding</keyword>
<dbReference type="Pfam" id="PF02311">
    <property type="entry name" value="AraC_binding"/>
    <property type="match status" value="1"/>
</dbReference>
<evidence type="ECO:0000313" key="3">
    <source>
        <dbReference type="EMBL" id="RIJ44441.1"/>
    </source>
</evidence>
<proteinExistence type="predicted"/>
<dbReference type="Proteomes" id="UP000265926">
    <property type="component" value="Unassembled WGS sequence"/>
</dbReference>
<gene>
    <name evidence="3" type="ORF">D1614_24235</name>
</gene>
<name>A0A399SP93_9BACT</name>
<keyword evidence="4" id="KW-1185">Reference proteome</keyword>
<dbReference type="EMBL" id="QWGR01000141">
    <property type="protein sequence ID" value="RIJ44441.1"/>
    <property type="molecule type" value="Genomic_DNA"/>
</dbReference>
<reference evidence="3 4" key="1">
    <citation type="submission" date="2018-08" db="EMBL/GenBank/DDBJ databases">
        <title>Pallidiluteibacterium maritimus gen. nov., sp. nov., isolated from coastal sediment.</title>
        <authorList>
            <person name="Zhou L.Y."/>
        </authorList>
    </citation>
    <scope>NUCLEOTIDE SEQUENCE [LARGE SCALE GENOMIC DNA]</scope>
    <source>
        <strain evidence="3 4">XSD2</strain>
    </source>
</reference>
<evidence type="ECO:0000313" key="4">
    <source>
        <dbReference type="Proteomes" id="UP000265926"/>
    </source>
</evidence>
<feature type="non-terminal residue" evidence="3">
    <location>
        <position position="87"/>
    </location>
</feature>
<feature type="domain" description="AraC-type arabinose-binding/dimerisation" evidence="2">
    <location>
        <begin position="21"/>
        <end position="78"/>
    </location>
</feature>